<dbReference type="Proteomes" id="UP001439008">
    <property type="component" value="Unassembled WGS sequence"/>
</dbReference>
<feature type="non-terminal residue" evidence="1">
    <location>
        <position position="155"/>
    </location>
</feature>
<evidence type="ECO:0000313" key="2">
    <source>
        <dbReference type="Proteomes" id="UP001439008"/>
    </source>
</evidence>
<dbReference type="InterPro" id="IPR027417">
    <property type="entry name" value="P-loop_NTPase"/>
</dbReference>
<evidence type="ECO:0000313" key="1">
    <source>
        <dbReference type="EMBL" id="MES1923572.1"/>
    </source>
</evidence>
<gene>
    <name evidence="1" type="ORF">MHBO_005167</name>
</gene>
<dbReference type="PANTHER" id="PTHR43977">
    <property type="entry name" value="STRUCTURAL MAINTENANCE OF CHROMOSOMES PROTEIN 3"/>
    <property type="match status" value="1"/>
</dbReference>
<accession>A0ABV2AWD0</accession>
<comment type="caution">
    <text evidence="1">The sequence shown here is derived from an EMBL/GenBank/DDBJ whole genome shotgun (WGS) entry which is preliminary data.</text>
</comment>
<sequence length="155" mass="17927">MNRVQSFFQSVHLNINNPHFLIMQGKITKVLAMKPLEILSMVEVAAGTKVSELKRNSAKRVIKREATKLAEIDRTLNTEITPLLEKLKKQKEHYLTWSSNNTEMERLRRFRVAFAYFRSARAVGEQREGRELLQGRLEECEREVLELTAAVKSGL</sequence>
<name>A0ABV2AWD0_9EUKA</name>
<keyword evidence="2" id="KW-1185">Reference proteome</keyword>
<protein>
    <submittedName>
        <fullName evidence="1">Uncharacterized protein</fullName>
    </submittedName>
</protein>
<reference evidence="1 2" key="1">
    <citation type="journal article" date="2024" name="BMC Biol.">
        <title>Comparative genomics of Ascetosporea gives new insight into the evolutionary basis for animal parasitism in Rhizaria.</title>
        <authorList>
            <person name="Hiltunen Thoren M."/>
            <person name="Onut-Brannstrom I."/>
            <person name="Alfjorden A."/>
            <person name="Peckova H."/>
            <person name="Swords F."/>
            <person name="Hooper C."/>
            <person name="Holzer A.S."/>
            <person name="Bass D."/>
            <person name="Burki F."/>
        </authorList>
    </citation>
    <scope>NUCLEOTIDE SEQUENCE [LARGE SCALE GENOMIC DNA]</scope>
    <source>
        <strain evidence="1">20-A016</strain>
    </source>
</reference>
<dbReference type="EMBL" id="JBDODL010006941">
    <property type="protein sequence ID" value="MES1923572.1"/>
    <property type="molecule type" value="Genomic_DNA"/>
</dbReference>
<dbReference type="Gene3D" id="3.40.50.300">
    <property type="entry name" value="P-loop containing nucleotide triphosphate hydrolases"/>
    <property type="match status" value="1"/>
</dbReference>
<organism evidence="1 2">
    <name type="scientific">Bonamia ostreae</name>
    <dbReference type="NCBI Taxonomy" id="126728"/>
    <lineage>
        <taxon>Eukaryota</taxon>
        <taxon>Sar</taxon>
        <taxon>Rhizaria</taxon>
        <taxon>Endomyxa</taxon>
        <taxon>Ascetosporea</taxon>
        <taxon>Haplosporida</taxon>
        <taxon>Bonamia</taxon>
    </lineage>
</organism>
<proteinExistence type="predicted"/>